<keyword evidence="3" id="KW-1185">Reference proteome</keyword>
<evidence type="ECO:0000256" key="1">
    <source>
        <dbReference type="SAM" id="MobiDB-lite"/>
    </source>
</evidence>
<comment type="caution">
    <text evidence="2">The sequence shown here is derived from an EMBL/GenBank/DDBJ whole genome shotgun (WGS) entry which is preliminary data.</text>
</comment>
<gene>
    <name evidence="2" type="ORF">PR048_025659</name>
</gene>
<proteinExistence type="predicted"/>
<feature type="region of interest" description="Disordered" evidence="1">
    <location>
        <begin position="1"/>
        <end position="28"/>
    </location>
</feature>
<protein>
    <submittedName>
        <fullName evidence="2">Uncharacterized protein</fullName>
    </submittedName>
</protein>
<feature type="region of interest" description="Disordered" evidence="1">
    <location>
        <begin position="110"/>
        <end position="131"/>
    </location>
</feature>
<reference evidence="2 3" key="1">
    <citation type="submission" date="2023-02" db="EMBL/GenBank/DDBJ databases">
        <title>LHISI_Scaffold_Assembly.</title>
        <authorList>
            <person name="Stuart O.P."/>
            <person name="Cleave R."/>
            <person name="Magrath M.J.L."/>
            <person name="Mikheyev A.S."/>
        </authorList>
    </citation>
    <scope>NUCLEOTIDE SEQUENCE [LARGE SCALE GENOMIC DNA]</scope>
    <source>
        <strain evidence="2">Daus_M_001</strain>
        <tissue evidence="2">Leg muscle</tissue>
    </source>
</reference>
<dbReference type="EMBL" id="JARBHB010000011">
    <property type="protein sequence ID" value="KAJ8872058.1"/>
    <property type="molecule type" value="Genomic_DNA"/>
</dbReference>
<sequence length="166" mass="17775">MEQRRNEGVGETGEPRENLMTSGIGGRNLGVTPPETEPCWVRAISIGAKSSQGGRSDTAIRCALIYIISIAFLSAFARRKRPNNAISLARVMGLHTTLLRPGVNEGRLTSSSRTSHYGCSPSSFPGQVTKNGERPAAMLKPSVECWQIGGTQARGTSHYGVTFVGQ</sequence>
<evidence type="ECO:0000313" key="2">
    <source>
        <dbReference type="EMBL" id="KAJ8872058.1"/>
    </source>
</evidence>
<dbReference type="Proteomes" id="UP001159363">
    <property type="component" value="Chromosome 10"/>
</dbReference>
<feature type="compositionally biased region" description="Basic and acidic residues" evidence="1">
    <location>
        <begin position="1"/>
        <end position="17"/>
    </location>
</feature>
<evidence type="ECO:0000313" key="3">
    <source>
        <dbReference type="Proteomes" id="UP001159363"/>
    </source>
</evidence>
<name>A0ABQ9GJ53_9NEOP</name>
<organism evidence="2 3">
    <name type="scientific">Dryococelus australis</name>
    <dbReference type="NCBI Taxonomy" id="614101"/>
    <lineage>
        <taxon>Eukaryota</taxon>
        <taxon>Metazoa</taxon>
        <taxon>Ecdysozoa</taxon>
        <taxon>Arthropoda</taxon>
        <taxon>Hexapoda</taxon>
        <taxon>Insecta</taxon>
        <taxon>Pterygota</taxon>
        <taxon>Neoptera</taxon>
        <taxon>Polyneoptera</taxon>
        <taxon>Phasmatodea</taxon>
        <taxon>Verophasmatodea</taxon>
        <taxon>Anareolatae</taxon>
        <taxon>Phasmatidae</taxon>
        <taxon>Eurycanthinae</taxon>
        <taxon>Dryococelus</taxon>
    </lineage>
</organism>
<feature type="compositionally biased region" description="Polar residues" evidence="1">
    <location>
        <begin position="110"/>
        <end position="130"/>
    </location>
</feature>
<accession>A0ABQ9GJ53</accession>